<dbReference type="Proteomes" id="UP001162992">
    <property type="component" value="Chromosome 14"/>
</dbReference>
<protein>
    <submittedName>
        <fullName evidence="1">Uncharacterized protein</fullName>
    </submittedName>
</protein>
<sequence>MGYDAAQGLLSVVLFIVAAGCEVGGVWLIWNWRREGWRWPFFILGGILLVVFGIMLTLQDQGLGRTLAAFGGFSIAYSVLWRWGANGSKPDQWDAVGATLALAGACVIMYVPRN</sequence>
<comment type="caution">
    <text evidence="1">The sequence shown here is derived from an EMBL/GenBank/DDBJ whole genome shotgun (WGS) entry which is preliminary data.</text>
</comment>
<gene>
    <name evidence="1" type="ORF">O6H91_14G038800</name>
</gene>
<proteinExistence type="predicted"/>
<keyword evidence="2" id="KW-1185">Reference proteome</keyword>
<organism evidence="1 2">
    <name type="scientific">Diphasiastrum complanatum</name>
    <name type="common">Issler's clubmoss</name>
    <name type="synonym">Lycopodium complanatum</name>
    <dbReference type="NCBI Taxonomy" id="34168"/>
    <lineage>
        <taxon>Eukaryota</taxon>
        <taxon>Viridiplantae</taxon>
        <taxon>Streptophyta</taxon>
        <taxon>Embryophyta</taxon>
        <taxon>Tracheophyta</taxon>
        <taxon>Lycopodiopsida</taxon>
        <taxon>Lycopodiales</taxon>
        <taxon>Lycopodiaceae</taxon>
        <taxon>Lycopodioideae</taxon>
        <taxon>Diphasiastrum</taxon>
    </lineage>
</organism>
<evidence type="ECO:0000313" key="2">
    <source>
        <dbReference type="Proteomes" id="UP001162992"/>
    </source>
</evidence>
<reference evidence="2" key="1">
    <citation type="journal article" date="2024" name="Proc. Natl. Acad. Sci. U.S.A.">
        <title>Extraordinary preservation of gene collinearity over three hundred million years revealed in homosporous lycophytes.</title>
        <authorList>
            <person name="Li C."/>
            <person name="Wickell D."/>
            <person name="Kuo L.Y."/>
            <person name="Chen X."/>
            <person name="Nie B."/>
            <person name="Liao X."/>
            <person name="Peng D."/>
            <person name="Ji J."/>
            <person name="Jenkins J."/>
            <person name="Williams M."/>
            <person name="Shu S."/>
            <person name="Plott C."/>
            <person name="Barry K."/>
            <person name="Rajasekar S."/>
            <person name="Grimwood J."/>
            <person name="Han X."/>
            <person name="Sun S."/>
            <person name="Hou Z."/>
            <person name="He W."/>
            <person name="Dai G."/>
            <person name="Sun C."/>
            <person name="Schmutz J."/>
            <person name="Leebens-Mack J.H."/>
            <person name="Li F.W."/>
            <person name="Wang L."/>
        </authorList>
    </citation>
    <scope>NUCLEOTIDE SEQUENCE [LARGE SCALE GENOMIC DNA]</scope>
    <source>
        <strain evidence="2">cv. PW_Plant_1</strain>
    </source>
</reference>
<name>A0ACC2BP42_DIPCM</name>
<dbReference type="EMBL" id="CM055105">
    <property type="protein sequence ID" value="KAJ7531279.1"/>
    <property type="molecule type" value="Genomic_DNA"/>
</dbReference>
<evidence type="ECO:0000313" key="1">
    <source>
        <dbReference type="EMBL" id="KAJ7531279.1"/>
    </source>
</evidence>
<accession>A0ACC2BP42</accession>